<comment type="caution">
    <text evidence="2">The sequence shown here is derived from an EMBL/GenBank/DDBJ whole genome shotgun (WGS) entry which is preliminary data.</text>
</comment>
<sequence length="80" mass="8860">MRLALAIFLILTLHFANVLAQPHRGCETLRTRRVAGLKVQIRLRQKPVSVTEPNHIGIREAAITIKRAEGEPRNGLLGGT</sequence>
<evidence type="ECO:0000313" key="2">
    <source>
        <dbReference type="EMBL" id="EEQ94515.1"/>
    </source>
</evidence>
<accession>C4WQK6</accession>
<keyword evidence="1" id="KW-0732">Signal</keyword>
<evidence type="ECO:0000313" key="3">
    <source>
        <dbReference type="Proteomes" id="UP000004386"/>
    </source>
</evidence>
<evidence type="ECO:0008006" key="4">
    <source>
        <dbReference type="Google" id="ProtNLM"/>
    </source>
</evidence>
<reference evidence="2 3" key="1">
    <citation type="submission" date="2009-05" db="EMBL/GenBank/DDBJ databases">
        <authorList>
            <person name="Setubal J.C."/>
            <person name="Boyle S."/>
            <person name="Crasta O.R."/>
            <person name="Gillespie J.J."/>
            <person name="Kenyon R.W."/>
            <person name="Lu J."/>
            <person name="Mane S."/>
            <person name="Nagrani S."/>
            <person name="Shallom J.M."/>
            <person name="Shallom S."/>
            <person name="Shukla M."/>
            <person name="Snyder E.E."/>
            <person name="Sobral B.W."/>
            <person name="Wattam A.R."/>
            <person name="Will R."/>
            <person name="Williams K."/>
            <person name="Yoo H."/>
            <person name="Munk C."/>
            <person name="Tapia R."/>
            <person name="Green L."/>
            <person name="Rogers Y."/>
            <person name="Detter J.C."/>
            <person name="Bruce D."/>
            <person name="Brettin T.S."/>
            <person name="Tsolis R."/>
        </authorList>
    </citation>
    <scope>NUCLEOTIDE SEQUENCE [LARGE SCALE GENOMIC DNA]</scope>
    <source>
        <strain evidence="2 3">LMG 3301</strain>
    </source>
</reference>
<evidence type="ECO:0000256" key="1">
    <source>
        <dbReference type="SAM" id="SignalP"/>
    </source>
</evidence>
<feature type="chain" id="PRO_5002943837" description="Secreted protein" evidence="1">
    <location>
        <begin position="21"/>
        <end position="80"/>
    </location>
</feature>
<feature type="signal peptide" evidence="1">
    <location>
        <begin position="1"/>
        <end position="20"/>
    </location>
</feature>
<dbReference type="HOGENOM" id="CLU_2586262_0_0_5"/>
<protein>
    <recommendedName>
        <fullName evidence="4">Secreted protein</fullName>
    </recommendedName>
</protein>
<dbReference type="EMBL" id="ACQA01000002">
    <property type="protein sequence ID" value="EEQ94515.1"/>
    <property type="molecule type" value="Genomic_DNA"/>
</dbReference>
<proteinExistence type="predicted"/>
<dbReference type="Proteomes" id="UP000004386">
    <property type="component" value="Unassembled WGS sequence"/>
</dbReference>
<organism evidence="2 3">
    <name type="scientific">Brucella intermedia LMG 3301</name>
    <dbReference type="NCBI Taxonomy" id="641118"/>
    <lineage>
        <taxon>Bacteria</taxon>
        <taxon>Pseudomonadati</taxon>
        <taxon>Pseudomonadota</taxon>
        <taxon>Alphaproteobacteria</taxon>
        <taxon>Hyphomicrobiales</taxon>
        <taxon>Brucellaceae</taxon>
        <taxon>Brucella/Ochrobactrum group</taxon>
        <taxon>Brucella</taxon>
    </lineage>
</organism>
<name>C4WQK6_9HYPH</name>
<dbReference type="AlphaFoldDB" id="C4WQK6"/>
<gene>
    <name evidence="2" type="ORF">OINT_2001747</name>
</gene>